<evidence type="ECO:0000259" key="9">
    <source>
        <dbReference type="SMART" id="SM00650"/>
    </source>
</evidence>
<feature type="binding site" evidence="7 8">
    <location>
        <position position="15"/>
    </location>
    <ligand>
        <name>S-adenosyl-L-methionine</name>
        <dbReference type="ChEBI" id="CHEBI:59789"/>
    </ligand>
</feature>
<keyword evidence="5 7" id="KW-0949">S-adenosyl-L-methionine</keyword>
<keyword evidence="1 7" id="KW-0963">Cytoplasm</keyword>
<evidence type="ECO:0000256" key="2">
    <source>
        <dbReference type="ARBA" id="ARBA00022552"/>
    </source>
</evidence>
<comment type="subcellular location">
    <subcellularLocation>
        <location evidence="7">Cytoplasm</location>
    </subcellularLocation>
</comment>
<dbReference type="PANTHER" id="PTHR11727:SF7">
    <property type="entry name" value="DIMETHYLADENOSINE TRANSFERASE-RELATED"/>
    <property type="match status" value="1"/>
</dbReference>
<dbReference type="SUPFAM" id="SSF53335">
    <property type="entry name" value="S-adenosyl-L-methionine-dependent methyltransferases"/>
    <property type="match status" value="1"/>
</dbReference>
<dbReference type="Proteomes" id="UP000176938">
    <property type="component" value="Unassembled WGS sequence"/>
</dbReference>
<evidence type="ECO:0000256" key="8">
    <source>
        <dbReference type="PROSITE-ProRule" id="PRU01026"/>
    </source>
</evidence>
<dbReference type="InterPro" id="IPR020596">
    <property type="entry name" value="rRNA_Ade_Mease_Trfase_CS"/>
</dbReference>
<evidence type="ECO:0000256" key="3">
    <source>
        <dbReference type="ARBA" id="ARBA00022603"/>
    </source>
</evidence>
<dbReference type="GO" id="GO:0052908">
    <property type="term" value="F:16S rRNA (adenine(1518)-N(6)/adenine(1519)-N(6))-dimethyltransferase activity"/>
    <property type="evidence" value="ECO:0007669"/>
    <property type="project" value="UniProtKB-EC"/>
</dbReference>
<comment type="similarity">
    <text evidence="7">Belongs to the class I-like SAM-binding methyltransferase superfamily. rRNA adenine N(6)-methyltransferase family. RsmA subfamily.</text>
</comment>
<feature type="binding site" evidence="7 8">
    <location>
        <position position="42"/>
    </location>
    <ligand>
        <name>S-adenosyl-L-methionine</name>
        <dbReference type="ChEBI" id="CHEBI:59789"/>
    </ligand>
</feature>
<evidence type="ECO:0000313" key="11">
    <source>
        <dbReference type="Proteomes" id="UP000176938"/>
    </source>
</evidence>
<keyword evidence="3 7" id="KW-0489">Methyltransferase</keyword>
<keyword evidence="2 7" id="KW-0698">rRNA processing</keyword>
<dbReference type="Gene3D" id="3.40.50.150">
    <property type="entry name" value="Vaccinia Virus protein VP39"/>
    <property type="match status" value="1"/>
</dbReference>
<evidence type="ECO:0000256" key="6">
    <source>
        <dbReference type="ARBA" id="ARBA00022884"/>
    </source>
</evidence>
<keyword evidence="4 7" id="KW-0808">Transferase</keyword>
<feature type="binding site" evidence="7 8">
    <location>
        <position position="17"/>
    </location>
    <ligand>
        <name>S-adenosyl-L-methionine</name>
        <dbReference type="ChEBI" id="CHEBI:59789"/>
    </ligand>
</feature>
<dbReference type="InterPro" id="IPR029063">
    <property type="entry name" value="SAM-dependent_MTases_sf"/>
</dbReference>
<dbReference type="EC" id="2.1.1.182" evidence="7"/>
<dbReference type="Gene3D" id="1.10.8.100">
    <property type="entry name" value="Ribosomal RNA adenine dimethylase-like, domain 2"/>
    <property type="match status" value="1"/>
</dbReference>
<protein>
    <recommendedName>
        <fullName evidence="7">Ribosomal RNA small subunit methyltransferase A</fullName>
        <ecNumber evidence="7">2.1.1.182</ecNumber>
    </recommendedName>
    <alternativeName>
        <fullName evidence="7">16S rRNA (adenine(1518)-N(6)/adenine(1519)-N(6))-dimethyltransferase</fullName>
    </alternativeName>
    <alternativeName>
        <fullName evidence="7">16S rRNA dimethyladenosine transferase</fullName>
    </alternativeName>
    <alternativeName>
        <fullName evidence="7">16S rRNA dimethylase</fullName>
    </alternativeName>
    <alternativeName>
        <fullName evidence="7">S-adenosylmethionine-6-N', N'-adenosyl(rRNA) dimethyltransferase</fullName>
    </alternativeName>
</protein>
<reference evidence="10 11" key="1">
    <citation type="journal article" date="2016" name="Nat. Commun.">
        <title>Thousands of microbial genomes shed light on interconnected biogeochemical processes in an aquifer system.</title>
        <authorList>
            <person name="Anantharaman K."/>
            <person name="Brown C.T."/>
            <person name="Hug L.A."/>
            <person name="Sharon I."/>
            <person name="Castelle C.J."/>
            <person name="Probst A.J."/>
            <person name="Thomas B.C."/>
            <person name="Singh A."/>
            <person name="Wilkins M.J."/>
            <person name="Karaoz U."/>
            <person name="Brodie E.L."/>
            <person name="Williams K.H."/>
            <person name="Hubbard S.S."/>
            <person name="Banfield J.F."/>
        </authorList>
    </citation>
    <scope>NUCLEOTIDE SEQUENCE [LARGE SCALE GENOMIC DNA]</scope>
</reference>
<dbReference type="FunFam" id="1.10.8.100:FF:000001">
    <property type="entry name" value="Ribosomal RNA small subunit methyltransferase A"/>
    <property type="match status" value="1"/>
</dbReference>
<dbReference type="PROSITE" id="PS51689">
    <property type="entry name" value="SAM_RNA_A_N6_MT"/>
    <property type="match status" value="1"/>
</dbReference>
<evidence type="ECO:0000256" key="7">
    <source>
        <dbReference type="HAMAP-Rule" id="MF_00607"/>
    </source>
</evidence>
<dbReference type="GO" id="GO:0003723">
    <property type="term" value="F:RNA binding"/>
    <property type="evidence" value="ECO:0007669"/>
    <property type="project" value="UniProtKB-UniRule"/>
</dbReference>
<name>A0A1F4RDL5_UNCSA</name>
<dbReference type="EMBL" id="METP01000040">
    <property type="protein sequence ID" value="OGC05553.1"/>
    <property type="molecule type" value="Genomic_DNA"/>
</dbReference>
<organism evidence="10 11">
    <name type="scientific">candidate division WOR-1 bacterium RIFCSPLOWO2_02_FULL_46_20</name>
    <dbReference type="NCBI Taxonomy" id="1802567"/>
    <lineage>
        <taxon>Bacteria</taxon>
        <taxon>Bacillati</taxon>
        <taxon>Saganbacteria</taxon>
    </lineage>
</organism>
<evidence type="ECO:0000313" key="10">
    <source>
        <dbReference type="EMBL" id="OGC05553.1"/>
    </source>
</evidence>
<feature type="binding site" evidence="7 8">
    <location>
        <position position="88"/>
    </location>
    <ligand>
        <name>S-adenosyl-L-methionine</name>
        <dbReference type="ChEBI" id="CHEBI:59789"/>
    </ligand>
</feature>
<proteinExistence type="inferred from homology"/>
<dbReference type="GO" id="GO:0005829">
    <property type="term" value="C:cytosol"/>
    <property type="evidence" value="ECO:0007669"/>
    <property type="project" value="TreeGrafter"/>
</dbReference>
<accession>A0A1F4RDL5</accession>
<dbReference type="HAMAP" id="MF_00607">
    <property type="entry name" value="16SrRNA_methyltr_A"/>
    <property type="match status" value="1"/>
</dbReference>
<comment type="catalytic activity">
    <reaction evidence="7">
        <text>adenosine(1518)/adenosine(1519) in 16S rRNA + 4 S-adenosyl-L-methionine = N(6)-dimethyladenosine(1518)/N(6)-dimethyladenosine(1519) in 16S rRNA + 4 S-adenosyl-L-homocysteine + 4 H(+)</text>
        <dbReference type="Rhea" id="RHEA:19609"/>
        <dbReference type="Rhea" id="RHEA-COMP:10232"/>
        <dbReference type="Rhea" id="RHEA-COMP:10233"/>
        <dbReference type="ChEBI" id="CHEBI:15378"/>
        <dbReference type="ChEBI" id="CHEBI:57856"/>
        <dbReference type="ChEBI" id="CHEBI:59789"/>
        <dbReference type="ChEBI" id="CHEBI:74411"/>
        <dbReference type="ChEBI" id="CHEBI:74493"/>
        <dbReference type="EC" id="2.1.1.182"/>
    </reaction>
</comment>
<dbReference type="InterPro" id="IPR023165">
    <property type="entry name" value="rRNA_Ade_diMease-like_C"/>
</dbReference>
<dbReference type="NCBIfam" id="TIGR00755">
    <property type="entry name" value="ksgA"/>
    <property type="match status" value="1"/>
</dbReference>
<dbReference type="Pfam" id="PF00398">
    <property type="entry name" value="RrnaAD"/>
    <property type="match status" value="1"/>
</dbReference>
<dbReference type="CDD" id="cd02440">
    <property type="entry name" value="AdoMet_MTases"/>
    <property type="match status" value="1"/>
</dbReference>
<dbReference type="AlphaFoldDB" id="A0A1F4RDL5"/>
<gene>
    <name evidence="7" type="primary">rsmA</name>
    <name evidence="7" type="synonym">ksgA</name>
    <name evidence="10" type="ORF">A3H38_05735</name>
</gene>
<comment type="function">
    <text evidence="7">Specifically dimethylates two adjacent adenosines (A1518 and A1519) in the loop of a conserved hairpin near the 3'-end of 16S rRNA in the 30S particle. May play a critical role in biogenesis of 30S subunits.</text>
</comment>
<sequence length="260" mass="29592">MASYNRHPRKRLGQHFLTDPQVLQRIINAAELDIDDLVIEIGSGLGVVTSEIAKLVYHLVAIEIDKELLKISKDVLKLFHNISFEPKDILKIDLHELALGRKYKIIGNLPYYITAPIIEKILEAKDKAELAVLMVQKEVAERMAEAPGSKKYGSFSVFVQYHAEVKLNSFVSKSSFLPWPEVGSALVVLKPHQTPKYKVKDEKLFFDIVHAAFQQRRKQLSNSLSEFKIEGIDIDLSRRPETLGIDEFVKITNYCYNPSS</sequence>
<evidence type="ECO:0000256" key="4">
    <source>
        <dbReference type="ARBA" id="ARBA00022679"/>
    </source>
</evidence>
<dbReference type="InterPro" id="IPR011530">
    <property type="entry name" value="rRNA_adenine_dimethylase"/>
</dbReference>
<dbReference type="SMART" id="SM00650">
    <property type="entry name" value="rADc"/>
    <property type="match status" value="1"/>
</dbReference>
<dbReference type="InterPro" id="IPR020598">
    <property type="entry name" value="rRNA_Ade_methylase_Trfase_N"/>
</dbReference>
<dbReference type="PANTHER" id="PTHR11727">
    <property type="entry name" value="DIMETHYLADENOSINE TRANSFERASE"/>
    <property type="match status" value="1"/>
</dbReference>
<dbReference type="InterPro" id="IPR001737">
    <property type="entry name" value="KsgA/Erm"/>
</dbReference>
<comment type="caution">
    <text evidence="10">The sequence shown here is derived from an EMBL/GenBank/DDBJ whole genome shotgun (WGS) entry which is preliminary data.</text>
</comment>
<evidence type="ECO:0000256" key="1">
    <source>
        <dbReference type="ARBA" id="ARBA00022490"/>
    </source>
</evidence>
<feature type="binding site" evidence="7 8">
    <location>
        <position position="63"/>
    </location>
    <ligand>
        <name>S-adenosyl-L-methionine</name>
        <dbReference type="ChEBI" id="CHEBI:59789"/>
    </ligand>
</feature>
<feature type="binding site" evidence="7 8">
    <location>
        <position position="108"/>
    </location>
    <ligand>
        <name>S-adenosyl-L-methionine</name>
        <dbReference type="ChEBI" id="CHEBI:59789"/>
    </ligand>
</feature>
<keyword evidence="6 7" id="KW-0694">RNA-binding</keyword>
<dbReference type="PROSITE" id="PS01131">
    <property type="entry name" value="RRNA_A_DIMETH"/>
    <property type="match status" value="1"/>
</dbReference>
<evidence type="ECO:0000256" key="5">
    <source>
        <dbReference type="ARBA" id="ARBA00022691"/>
    </source>
</evidence>
<feature type="domain" description="Ribosomal RNA adenine methylase transferase N-terminal" evidence="9">
    <location>
        <begin position="22"/>
        <end position="193"/>
    </location>
</feature>